<evidence type="ECO:0000313" key="2">
    <source>
        <dbReference type="Proteomes" id="UP000277580"/>
    </source>
</evidence>
<keyword evidence="2" id="KW-1185">Reference proteome</keyword>
<name>A0A3N4L7I2_9PEZI</name>
<dbReference type="EMBL" id="ML119108">
    <property type="protein sequence ID" value="RPB16601.1"/>
    <property type="molecule type" value="Genomic_DNA"/>
</dbReference>
<dbReference type="Proteomes" id="UP000277580">
    <property type="component" value="Unassembled WGS sequence"/>
</dbReference>
<organism evidence="1 2">
    <name type="scientific">Morchella conica CCBAS932</name>
    <dbReference type="NCBI Taxonomy" id="1392247"/>
    <lineage>
        <taxon>Eukaryota</taxon>
        <taxon>Fungi</taxon>
        <taxon>Dikarya</taxon>
        <taxon>Ascomycota</taxon>
        <taxon>Pezizomycotina</taxon>
        <taxon>Pezizomycetes</taxon>
        <taxon>Pezizales</taxon>
        <taxon>Morchellaceae</taxon>
        <taxon>Morchella</taxon>
    </lineage>
</organism>
<proteinExistence type="predicted"/>
<reference evidence="1 2" key="1">
    <citation type="journal article" date="2018" name="Nat. Ecol. Evol.">
        <title>Pezizomycetes genomes reveal the molecular basis of ectomycorrhizal truffle lifestyle.</title>
        <authorList>
            <person name="Murat C."/>
            <person name="Payen T."/>
            <person name="Noel B."/>
            <person name="Kuo A."/>
            <person name="Morin E."/>
            <person name="Chen J."/>
            <person name="Kohler A."/>
            <person name="Krizsan K."/>
            <person name="Balestrini R."/>
            <person name="Da Silva C."/>
            <person name="Montanini B."/>
            <person name="Hainaut M."/>
            <person name="Levati E."/>
            <person name="Barry K.W."/>
            <person name="Belfiori B."/>
            <person name="Cichocki N."/>
            <person name="Clum A."/>
            <person name="Dockter R.B."/>
            <person name="Fauchery L."/>
            <person name="Guy J."/>
            <person name="Iotti M."/>
            <person name="Le Tacon F."/>
            <person name="Lindquist E.A."/>
            <person name="Lipzen A."/>
            <person name="Malagnac F."/>
            <person name="Mello A."/>
            <person name="Molinier V."/>
            <person name="Miyauchi S."/>
            <person name="Poulain J."/>
            <person name="Riccioni C."/>
            <person name="Rubini A."/>
            <person name="Sitrit Y."/>
            <person name="Splivallo R."/>
            <person name="Traeger S."/>
            <person name="Wang M."/>
            <person name="Zifcakova L."/>
            <person name="Wipf D."/>
            <person name="Zambonelli A."/>
            <person name="Paolocci F."/>
            <person name="Nowrousian M."/>
            <person name="Ottonello S."/>
            <person name="Baldrian P."/>
            <person name="Spatafora J.W."/>
            <person name="Henrissat B."/>
            <person name="Nagy L.G."/>
            <person name="Aury J.M."/>
            <person name="Wincker P."/>
            <person name="Grigoriev I.V."/>
            <person name="Bonfante P."/>
            <person name="Martin F.M."/>
        </authorList>
    </citation>
    <scope>NUCLEOTIDE SEQUENCE [LARGE SCALE GENOMIC DNA]</scope>
    <source>
        <strain evidence="1 2">CCBAS932</strain>
    </source>
</reference>
<gene>
    <name evidence="1" type="ORF">P167DRAFT_532152</name>
</gene>
<dbReference type="AlphaFoldDB" id="A0A3N4L7I2"/>
<dbReference type="InParanoid" id="A0A3N4L7I2"/>
<sequence length="55" mass="5572">MSLSGGDLPGAIQEGADADFVIGFVQLCLTVNIAVPACLLGSAELENCTYNNGAQ</sequence>
<accession>A0A3N4L7I2</accession>
<protein>
    <submittedName>
        <fullName evidence="1">Uncharacterized protein</fullName>
    </submittedName>
</protein>
<evidence type="ECO:0000313" key="1">
    <source>
        <dbReference type="EMBL" id="RPB16601.1"/>
    </source>
</evidence>